<accession>A0AAU8JBG5</accession>
<protein>
    <recommendedName>
        <fullName evidence="2">DUF1400 domain-containing protein</fullName>
    </recommendedName>
</protein>
<dbReference type="EMBL" id="CP159837">
    <property type="protein sequence ID" value="XCM36533.1"/>
    <property type="molecule type" value="Genomic_DNA"/>
</dbReference>
<proteinExistence type="predicted"/>
<name>A0AAU8JBG5_9CYAN</name>
<evidence type="ECO:0000313" key="1">
    <source>
        <dbReference type="EMBL" id="XCM36533.1"/>
    </source>
</evidence>
<organism evidence="1">
    <name type="scientific">Planktothricoides raciborskii GIHE-MW2</name>
    <dbReference type="NCBI Taxonomy" id="2792601"/>
    <lineage>
        <taxon>Bacteria</taxon>
        <taxon>Bacillati</taxon>
        <taxon>Cyanobacteriota</taxon>
        <taxon>Cyanophyceae</taxon>
        <taxon>Oscillatoriophycideae</taxon>
        <taxon>Oscillatoriales</taxon>
        <taxon>Oscillatoriaceae</taxon>
        <taxon>Planktothricoides</taxon>
    </lineage>
</organism>
<dbReference type="AlphaFoldDB" id="A0AAU8JBG5"/>
<reference evidence="1" key="1">
    <citation type="submission" date="2024-07" db="EMBL/GenBank/DDBJ databases">
        <authorList>
            <person name="Kim Y.J."/>
            <person name="Jeong J.Y."/>
        </authorList>
    </citation>
    <scope>NUCLEOTIDE SEQUENCE</scope>
    <source>
        <strain evidence="1">GIHE-MW2</strain>
    </source>
</reference>
<sequence>MHPNMHPKNLFVVICLFTGIWIGGTPSQAETDRPIEAQILAQNVPSQRTQPRNQGRDWSQLVIRAQDLPSGFQGMPADELNQLRRELTQEGLSIASVFAFIEPNNFEMLLGMTTPLQSPQEQNDFEAILASPGSLQRMITEGMGATQILQQTPLRLENIGEAVAGVNLKLNMEGVPANLDIVAFRRDAIGAFVFLLYLEGQTPQRPIANLARTLDNRAKGILAAPN</sequence>
<gene>
    <name evidence="1" type="ORF">ABWT76_005297</name>
</gene>
<evidence type="ECO:0008006" key="2">
    <source>
        <dbReference type="Google" id="ProtNLM"/>
    </source>
</evidence>
<dbReference type="RefSeq" id="WP_054470128.1">
    <property type="nucleotide sequence ID" value="NZ_CP159837.1"/>
</dbReference>